<proteinExistence type="predicted"/>
<evidence type="ECO:0000313" key="2">
    <source>
        <dbReference type="Proteomes" id="UP001281656"/>
    </source>
</evidence>
<dbReference type="RefSeq" id="WP_318798035.1">
    <property type="nucleotide sequence ID" value="NZ_JARUJP010000009.1"/>
</dbReference>
<reference evidence="1 2" key="1">
    <citation type="submission" date="2023-04" db="EMBL/GenBank/DDBJ databases">
        <title>Clostridium tannerae sp. nov., isolated from the fecal material of an alpaca.</title>
        <authorList>
            <person name="Miller S."/>
            <person name="Hendry M."/>
            <person name="King J."/>
            <person name="Sankaranarayanan K."/>
            <person name="Lawson P.A."/>
        </authorList>
    </citation>
    <scope>NUCLEOTIDE SEQUENCE [LARGE SCALE GENOMIC DNA]</scope>
    <source>
        <strain evidence="1 2">A1-XYC3</strain>
    </source>
</reference>
<keyword evidence="2" id="KW-1185">Reference proteome</keyword>
<evidence type="ECO:0000313" key="1">
    <source>
        <dbReference type="EMBL" id="MDW8801455.1"/>
    </source>
</evidence>
<sequence>MTSVDLQQQINKHNYWEMLIDELNVDYFCSRVEIKYYNDKSIYYSFINCYKLNFNHCLKYDIIAEKQNGDFSPCFFRDITVNDIEIEGRKLYEVKIDAYPVSLEIWCESIEIKEKSN</sequence>
<dbReference type="EMBL" id="JARUJP010000009">
    <property type="protein sequence ID" value="MDW8801455.1"/>
    <property type="molecule type" value="Genomic_DNA"/>
</dbReference>
<organism evidence="1 2">
    <name type="scientific">Clostridium tanneri</name>
    <dbReference type="NCBI Taxonomy" id="3037988"/>
    <lineage>
        <taxon>Bacteria</taxon>
        <taxon>Bacillati</taxon>
        <taxon>Bacillota</taxon>
        <taxon>Clostridia</taxon>
        <taxon>Eubacteriales</taxon>
        <taxon>Clostridiaceae</taxon>
        <taxon>Clostridium</taxon>
    </lineage>
</organism>
<protein>
    <submittedName>
        <fullName evidence="1">Uncharacterized protein</fullName>
    </submittedName>
</protein>
<dbReference type="Proteomes" id="UP001281656">
    <property type="component" value="Unassembled WGS sequence"/>
</dbReference>
<gene>
    <name evidence="1" type="ORF">P8V03_09840</name>
</gene>
<accession>A0ABU4JTG5</accession>
<comment type="caution">
    <text evidence="1">The sequence shown here is derived from an EMBL/GenBank/DDBJ whole genome shotgun (WGS) entry which is preliminary data.</text>
</comment>
<name>A0ABU4JTG5_9CLOT</name>